<sequence>MRVLMIGPDTSAKGGIATVIANFKAYFASDEHSIQYFTTWQEGSFFKRLQATTRAFVQIKKKIREEKIDIAHIHMAQQGSFYRKSVLLLLVKKNCRVVLHIHASQFDTFYSKNSFLAQRYIRWILNKPNQVVALSEEWATFYKQLTKVPVTVIENAVKMPVNSSYNSQAKNIVAFGRLGERKGSYDILKIAKNIENKFPNVRFCLYGDGDTAEIAAQIKEKTIGNVVLGGWVKDAQKEKIMQDAVLHALPSYHEGLPMAILETMSYGIPNISTNVGGIPQVIKDNENGLLIEAGDTEQLESKIIGFLANESQREKLSNAARETIKNRFAIEAYQKKWEQLYENMEK</sequence>
<feature type="domain" description="Glycosyl transferase family 1" evidence="4">
    <location>
        <begin position="167"/>
        <end position="322"/>
    </location>
</feature>
<dbReference type="PANTHER" id="PTHR12526">
    <property type="entry name" value="GLYCOSYLTRANSFERASE"/>
    <property type="match status" value="1"/>
</dbReference>
<feature type="domain" description="Glycosyltransferase subfamily 4-like N-terminal" evidence="5">
    <location>
        <begin position="14"/>
        <end position="157"/>
    </location>
</feature>
<dbReference type="PANTHER" id="PTHR12526:SF640">
    <property type="entry name" value="COLANIC ACID BIOSYNTHESIS GLYCOSYLTRANSFERASE WCAL-RELATED"/>
    <property type="match status" value="1"/>
</dbReference>
<dbReference type="Gene3D" id="3.40.50.2000">
    <property type="entry name" value="Glycogen Phosphorylase B"/>
    <property type="match status" value="2"/>
</dbReference>
<keyword evidence="2" id="KW-0328">Glycosyltransferase</keyword>
<dbReference type="InterPro" id="IPR028098">
    <property type="entry name" value="Glyco_trans_4-like_N"/>
</dbReference>
<proteinExistence type="inferred from homology"/>
<dbReference type="SUPFAM" id="SSF53756">
    <property type="entry name" value="UDP-Glycosyltransferase/glycogen phosphorylase"/>
    <property type="match status" value="1"/>
</dbReference>
<dbReference type="EMBL" id="CP011102">
    <property type="protein sequence ID" value="AQY49737.1"/>
    <property type="molecule type" value="Genomic_DNA"/>
</dbReference>
<keyword evidence="3 6" id="KW-0808">Transferase</keyword>
<dbReference type="GO" id="GO:0016757">
    <property type="term" value="F:glycosyltransferase activity"/>
    <property type="evidence" value="ECO:0007669"/>
    <property type="project" value="UniProtKB-KW"/>
</dbReference>
<accession>A0A1S7FQR6</accession>
<protein>
    <submittedName>
        <fullName evidence="6">Glycosyl transferase</fullName>
    </submittedName>
</protein>
<dbReference type="Pfam" id="PF13439">
    <property type="entry name" value="Glyco_transf_4"/>
    <property type="match status" value="1"/>
</dbReference>
<dbReference type="Pfam" id="PF00534">
    <property type="entry name" value="Glycos_transf_1"/>
    <property type="match status" value="1"/>
</dbReference>
<dbReference type="InterPro" id="IPR001296">
    <property type="entry name" value="Glyco_trans_1"/>
</dbReference>
<organism evidence="6 7">
    <name type="scientific">Listeria weihenstephanensis</name>
    <dbReference type="NCBI Taxonomy" id="1006155"/>
    <lineage>
        <taxon>Bacteria</taxon>
        <taxon>Bacillati</taxon>
        <taxon>Bacillota</taxon>
        <taxon>Bacilli</taxon>
        <taxon>Bacillales</taxon>
        <taxon>Listeriaceae</taxon>
        <taxon>Listeria</taxon>
    </lineage>
</organism>
<dbReference type="CDD" id="cd03801">
    <property type="entry name" value="GT4_PimA-like"/>
    <property type="match status" value="1"/>
</dbReference>
<comment type="similarity">
    <text evidence="1">Belongs to the glycosyltransferase group 1 family. Glycosyltransferase 4 subfamily.</text>
</comment>
<dbReference type="Proteomes" id="UP000223060">
    <property type="component" value="Chromosome"/>
</dbReference>
<gene>
    <name evidence="6" type="ORF">UE46_00765</name>
</gene>
<evidence type="ECO:0000259" key="5">
    <source>
        <dbReference type="Pfam" id="PF13439"/>
    </source>
</evidence>
<evidence type="ECO:0000259" key="4">
    <source>
        <dbReference type="Pfam" id="PF00534"/>
    </source>
</evidence>
<keyword evidence="7" id="KW-1185">Reference proteome</keyword>
<evidence type="ECO:0000256" key="1">
    <source>
        <dbReference type="ARBA" id="ARBA00009481"/>
    </source>
</evidence>
<dbReference type="AlphaFoldDB" id="A0A1S7FQR6"/>
<dbReference type="KEGG" id="lwi:UE46_00765"/>
<evidence type="ECO:0000256" key="3">
    <source>
        <dbReference type="ARBA" id="ARBA00022679"/>
    </source>
</evidence>
<reference evidence="7" key="1">
    <citation type="submission" date="2015-03" db="EMBL/GenBank/DDBJ databases">
        <authorList>
            <person name="Ferrari E."/>
            <person name="Walter M.C."/>
            <person name="Huptas C."/>
            <person name="Scherer S."/>
            <person name="Mueller-Herbst S."/>
        </authorList>
    </citation>
    <scope>NUCLEOTIDE SEQUENCE [LARGE SCALE GENOMIC DNA]</scope>
    <source>
        <strain evidence="7">LWP01</strain>
    </source>
</reference>
<evidence type="ECO:0000256" key="2">
    <source>
        <dbReference type="ARBA" id="ARBA00022676"/>
    </source>
</evidence>
<name>A0A1S7FQR6_9LIST</name>
<evidence type="ECO:0000313" key="7">
    <source>
        <dbReference type="Proteomes" id="UP000223060"/>
    </source>
</evidence>
<dbReference type="RefSeq" id="WP_036059000.1">
    <property type="nucleotide sequence ID" value="NZ_CP011102.1"/>
</dbReference>
<evidence type="ECO:0000313" key="6">
    <source>
        <dbReference type="EMBL" id="AQY49737.1"/>
    </source>
</evidence>